<reference evidence="1 2" key="1">
    <citation type="submission" date="2018-03" db="EMBL/GenBank/DDBJ databases">
        <title>Genomic Encyclopedia of Type Strains, Phase III (KMG-III): the genomes of soil and plant-associated and newly described type strains.</title>
        <authorList>
            <person name="Whitman W."/>
        </authorList>
    </citation>
    <scope>NUCLEOTIDE SEQUENCE [LARGE SCALE GENOMIC DNA]</scope>
    <source>
        <strain evidence="1 2">CGMCC 1.9313</strain>
    </source>
</reference>
<sequence length="133" mass="15258">MLLKDRDNLTSGVFITFSGNCKKALNFYQRCFGGILHLETFDEELYRDPKRPIIIGSLVSDRIIIHGSDLVHDKGRKIGNHLSIFLPCANEQDRQELVEKLESPENVKFSTSHKERKLVEVTDPFDVSWVLSI</sequence>
<comment type="caution">
    <text evidence="1">The sequence shown here is derived from an EMBL/GenBank/DDBJ whole genome shotgun (WGS) entry which is preliminary data.</text>
</comment>
<dbReference type="InterPro" id="IPR029068">
    <property type="entry name" value="Glyas_Bleomycin-R_OHBP_Dase"/>
</dbReference>
<keyword evidence="2" id="KW-1185">Reference proteome</keyword>
<dbReference type="EMBL" id="PVTH01000004">
    <property type="protein sequence ID" value="PRY53198.1"/>
    <property type="molecule type" value="Genomic_DNA"/>
</dbReference>
<dbReference type="OrthoDB" id="9795306at2"/>
<dbReference type="PANTHER" id="PTHR33990:SF5">
    <property type="entry name" value="PHNB-LIKE DOMAIN-CONTAINING PROTEIN"/>
    <property type="match status" value="1"/>
</dbReference>
<dbReference type="PANTHER" id="PTHR33990">
    <property type="entry name" value="PROTEIN YJDN-RELATED"/>
    <property type="match status" value="1"/>
</dbReference>
<accession>A0A2T0U5R9</accession>
<name>A0A2T0U5R9_9SPHI</name>
<evidence type="ECO:0000313" key="2">
    <source>
        <dbReference type="Proteomes" id="UP000238034"/>
    </source>
</evidence>
<gene>
    <name evidence="1" type="ORF">B0I27_104208</name>
</gene>
<protein>
    <submittedName>
        <fullName evidence="1">Putative glyoxalase superfamily protein PhnB</fullName>
    </submittedName>
</protein>
<dbReference type="AlphaFoldDB" id="A0A2T0U5R9"/>
<evidence type="ECO:0000313" key="1">
    <source>
        <dbReference type="EMBL" id="PRY53198.1"/>
    </source>
</evidence>
<dbReference type="Proteomes" id="UP000238034">
    <property type="component" value="Unassembled WGS sequence"/>
</dbReference>
<proteinExistence type="predicted"/>
<organism evidence="1 2">
    <name type="scientific">Arcticibacter pallidicorallinus</name>
    <dbReference type="NCBI Taxonomy" id="1259464"/>
    <lineage>
        <taxon>Bacteria</taxon>
        <taxon>Pseudomonadati</taxon>
        <taxon>Bacteroidota</taxon>
        <taxon>Sphingobacteriia</taxon>
        <taxon>Sphingobacteriales</taxon>
        <taxon>Sphingobacteriaceae</taxon>
        <taxon>Arcticibacter</taxon>
    </lineage>
</organism>
<dbReference type="SUPFAM" id="SSF54593">
    <property type="entry name" value="Glyoxalase/Bleomycin resistance protein/Dihydroxybiphenyl dioxygenase"/>
    <property type="match status" value="1"/>
</dbReference>
<dbReference type="RefSeq" id="WP_106292776.1">
    <property type="nucleotide sequence ID" value="NZ_PVTH01000004.1"/>
</dbReference>
<dbReference type="Gene3D" id="3.10.180.10">
    <property type="entry name" value="2,3-Dihydroxybiphenyl 1,2-Dioxygenase, domain 1"/>
    <property type="match status" value="1"/>
</dbReference>